<dbReference type="Pfam" id="PF08547">
    <property type="entry name" value="CIA30"/>
    <property type="match status" value="1"/>
</dbReference>
<gene>
    <name evidence="3" type="ORF">ZRA01_07090</name>
</gene>
<feature type="domain" description="NADH:ubiquinone oxidoreductase intermediate-associated protein 30" evidence="2">
    <location>
        <begin position="7"/>
        <end position="159"/>
    </location>
</feature>
<dbReference type="PANTHER" id="PTHR13194">
    <property type="entry name" value="COMPLEX I INTERMEDIATE-ASSOCIATED PROTEIN 30"/>
    <property type="match status" value="1"/>
</dbReference>
<keyword evidence="3" id="KW-0830">Ubiquinone</keyword>
<dbReference type="AlphaFoldDB" id="A0A4Y4CQQ5"/>
<sequence>MKYPLYRFDTPAAVVPWQAIDDRVMGGVSASHMRHDPAGHGVFAGEVSLENNGGFASVRALAEVPETAVGALACLLEVRGDGRRYKFNLRTDGGFDGIAHQASFQPPAGEWAVVRLPLEGFVATWRGRPASAEPPTAVQIKQIGLLIADRQAGPFRLDVRVIALGD</sequence>
<reference evidence="3 4" key="1">
    <citation type="submission" date="2019-06" db="EMBL/GenBank/DDBJ databases">
        <title>Whole genome shotgun sequence of Zoogloea ramigera NBRC 15342.</title>
        <authorList>
            <person name="Hosoyama A."/>
            <person name="Uohara A."/>
            <person name="Ohji S."/>
            <person name="Ichikawa N."/>
        </authorList>
    </citation>
    <scope>NUCLEOTIDE SEQUENCE [LARGE SCALE GENOMIC DNA]</scope>
    <source>
        <strain evidence="3 4">NBRC 15342</strain>
    </source>
</reference>
<comment type="similarity">
    <text evidence="1">Belongs to the CIA30 family.</text>
</comment>
<keyword evidence="4" id="KW-1185">Reference proteome</keyword>
<organism evidence="3 4">
    <name type="scientific">Zoogloea ramigera</name>
    <dbReference type="NCBI Taxonomy" id="350"/>
    <lineage>
        <taxon>Bacteria</taxon>
        <taxon>Pseudomonadati</taxon>
        <taxon>Pseudomonadota</taxon>
        <taxon>Betaproteobacteria</taxon>
        <taxon>Rhodocyclales</taxon>
        <taxon>Zoogloeaceae</taxon>
        <taxon>Zoogloea</taxon>
    </lineage>
</organism>
<dbReference type="InterPro" id="IPR008979">
    <property type="entry name" value="Galactose-bd-like_sf"/>
</dbReference>
<dbReference type="OrthoDB" id="442188at2"/>
<evidence type="ECO:0000256" key="1">
    <source>
        <dbReference type="ARBA" id="ARBA00007884"/>
    </source>
</evidence>
<dbReference type="GO" id="GO:0051082">
    <property type="term" value="F:unfolded protein binding"/>
    <property type="evidence" value="ECO:0007669"/>
    <property type="project" value="TreeGrafter"/>
</dbReference>
<dbReference type="InterPro" id="IPR039131">
    <property type="entry name" value="NDUFAF1"/>
</dbReference>
<dbReference type="Proteomes" id="UP000318422">
    <property type="component" value="Unassembled WGS sequence"/>
</dbReference>
<name>A0A4Y4CQQ5_ZOORA</name>
<accession>A0A4Y4CQQ5</accession>
<dbReference type="EMBL" id="BJNV01000009">
    <property type="protein sequence ID" value="GEC94636.1"/>
    <property type="molecule type" value="Genomic_DNA"/>
</dbReference>
<proteinExistence type="inferred from homology"/>
<dbReference type="SUPFAM" id="SSF49785">
    <property type="entry name" value="Galactose-binding domain-like"/>
    <property type="match status" value="1"/>
</dbReference>
<dbReference type="InterPro" id="IPR013857">
    <property type="entry name" value="NADH-UbQ_OxRdtase-assoc_prot30"/>
</dbReference>
<dbReference type="RefSeq" id="WP_141349392.1">
    <property type="nucleotide sequence ID" value="NZ_BJNV01000009.1"/>
</dbReference>
<evidence type="ECO:0000313" key="3">
    <source>
        <dbReference type="EMBL" id="GEC94636.1"/>
    </source>
</evidence>
<evidence type="ECO:0000259" key="2">
    <source>
        <dbReference type="Pfam" id="PF08547"/>
    </source>
</evidence>
<comment type="caution">
    <text evidence="3">The sequence shown here is derived from an EMBL/GenBank/DDBJ whole genome shotgun (WGS) entry which is preliminary data.</text>
</comment>
<dbReference type="PANTHER" id="PTHR13194:SF19">
    <property type="entry name" value="NAD(P)-BINDING ROSSMANN-FOLD SUPERFAMILY PROTEIN"/>
    <property type="match status" value="1"/>
</dbReference>
<dbReference type="GO" id="GO:0010257">
    <property type="term" value="P:NADH dehydrogenase complex assembly"/>
    <property type="evidence" value="ECO:0007669"/>
    <property type="project" value="TreeGrafter"/>
</dbReference>
<protein>
    <submittedName>
        <fullName evidence="3">NADH:ubiquinone oxidoreductase</fullName>
    </submittedName>
</protein>
<evidence type="ECO:0000313" key="4">
    <source>
        <dbReference type="Proteomes" id="UP000318422"/>
    </source>
</evidence>